<evidence type="ECO:0000313" key="2">
    <source>
        <dbReference type="EMBL" id="GAG90226.1"/>
    </source>
</evidence>
<evidence type="ECO:0000259" key="1">
    <source>
        <dbReference type="Pfam" id="PF21740"/>
    </source>
</evidence>
<organism evidence="2">
    <name type="scientific">marine sediment metagenome</name>
    <dbReference type="NCBI Taxonomy" id="412755"/>
    <lineage>
        <taxon>unclassified sequences</taxon>
        <taxon>metagenomes</taxon>
        <taxon>ecological metagenomes</taxon>
    </lineage>
</organism>
<comment type="caution">
    <text evidence="2">The sequence shown here is derived from an EMBL/GenBank/DDBJ whole genome shotgun (WGS) entry which is preliminary data.</text>
</comment>
<dbReference type="NCBIfam" id="NF045620">
    <property type="entry name" value="Sfum_1244_fam"/>
    <property type="match status" value="1"/>
</dbReference>
<feature type="domain" description="DUF6866" evidence="1">
    <location>
        <begin position="39"/>
        <end position="223"/>
    </location>
</feature>
<dbReference type="Pfam" id="PF21740">
    <property type="entry name" value="DUF6866_C"/>
    <property type="match status" value="1"/>
</dbReference>
<accession>X1D156</accession>
<reference evidence="2" key="1">
    <citation type="journal article" date="2014" name="Front. Microbiol.">
        <title>High frequency of phylogenetically diverse reductive dehalogenase-homologous genes in deep subseafloor sedimentary metagenomes.</title>
        <authorList>
            <person name="Kawai M."/>
            <person name="Futagami T."/>
            <person name="Toyoda A."/>
            <person name="Takaki Y."/>
            <person name="Nishi S."/>
            <person name="Hori S."/>
            <person name="Arai W."/>
            <person name="Tsubouchi T."/>
            <person name="Morono Y."/>
            <person name="Uchiyama I."/>
            <person name="Ito T."/>
            <person name="Fujiyama A."/>
            <person name="Inagaki F."/>
            <person name="Takami H."/>
        </authorList>
    </citation>
    <scope>NUCLEOTIDE SEQUENCE</scope>
    <source>
        <strain evidence="2">Expedition CK06-06</strain>
    </source>
</reference>
<feature type="non-terminal residue" evidence="2">
    <location>
        <position position="1"/>
    </location>
</feature>
<proteinExistence type="predicted"/>
<sequence>RLVEGCQAMILGKEKARELSSPFAMLQDGVIYIRKEPMRFFFWDQIQEVNASSRIAMQQALACYGLSNGACSSDRQKLIEMFDTIIDQELEIFIYHEVGESQKNSLNSKVLKKIISAFPGSALELVARAVKDILADTHPNGLLGHILAREKKSSLGFYVSFLDGMRKHLFPEISEASQQFWKSGDWSLIEKARKESRTRNEEIAGRLQQLSQRLDTDSPERIHIWAEKNVLVPLGLQMPARGQGTT</sequence>
<dbReference type="InterPro" id="IPR054640">
    <property type="entry name" value="Sfum_1244-like"/>
</dbReference>
<dbReference type="AlphaFoldDB" id="X1D156"/>
<name>X1D156_9ZZZZ</name>
<dbReference type="InterPro" id="IPR049200">
    <property type="entry name" value="DUF6866_C"/>
</dbReference>
<protein>
    <recommendedName>
        <fullName evidence="1">DUF6866 domain-containing protein</fullName>
    </recommendedName>
</protein>
<gene>
    <name evidence="2" type="ORF">S01H4_48038</name>
</gene>
<dbReference type="EMBL" id="BART01027038">
    <property type="protein sequence ID" value="GAG90226.1"/>
    <property type="molecule type" value="Genomic_DNA"/>
</dbReference>